<dbReference type="RefSeq" id="WP_150946668.1">
    <property type="nucleotide sequence ID" value="NZ_VZRB01000005.1"/>
</dbReference>
<comment type="caution">
    <text evidence="2">The sequence shown here is derived from an EMBL/GenBank/DDBJ whole genome shotgun (WGS) entry which is preliminary data.</text>
</comment>
<feature type="region of interest" description="Disordered" evidence="1">
    <location>
        <begin position="269"/>
        <end position="290"/>
    </location>
</feature>
<name>A0A6H9V1N3_9ACTN</name>
<evidence type="ECO:0000313" key="2">
    <source>
        <dbReference type="EMBL" id="KAB1148208.1"/>
    </source>
</evidence>
<dbReference type="AlphaFoldDB" id="A0A6H9V1N3"/>
<dbReference type="Proteomes" id="UP000442707">
    <property type="component" value="Unassembled WGS sequence"/>
</dbReference>
<keyword evidence="3" id="KW-1185">Reference proteome</keyword>
<sequence>MTQPNPGAAPSAVPSAAPSLPEPLRATTAAAPDGDFAGLLERAMKTVREYAVGWTDHNPSDPGITLLESVVWSIADLHYRTGNRPLSGWSAETGLFRDVDELHWSRIPMPNSPDRLKALGDLLAELTADDRQAVRAAPTRQAADKHLSGVRAPDDDPVAERALRAAAIRLLRAPLVQQTMLDAPEPREDPPGPGVVLFAEEQAAIEERHRRTSAAERLRSAEDRVRELVSRAADRASAQAALAEEFGLDAAVAADAVGVHPAPPGTGPEDWERADGSTMSWPPHPLQTRTVEPVTTGDYARLAVGLSHDVTGAPDGSGMVTVSRAWAVPGVLPGIGFDGRETDDEANGAAATRPGAITLLVEPDRPDVLTTRAERRGFLHRVLALALSGPGETAEIDAPYENVHHDLGRLAPRRLIGDEIGAALLGTCSVILRGVVYVPVTASRERVLRDALTRVGALLRTGRKENADLAAEQVHPRDTDGPWPRPDRLAAAPAAGWRPGEPVRLAELVQVISDDPEVLGVEDLAAAVVPDAAGGGPRAWHVGELPLPRHCVPMTAPDEQHCLTVRLEVREGCADGS</sequence>
<feature type="region of interest" description="Disordered" evidence="1">
    <location>
        <begin position="1"/>
        <end position="32"/>
    </location>
</feature>
<proteinExistence type="predicted"/>
<dbReference type="EMBL" id="VZRB01000005">
    <property type="protein sequence ID" value="KAB1148208.1"/>
    <property type="molecule type" value="Genomic_DNA"/>
</dbReference>
<reference evidence="2 3" key="1">
    <citation type="submission" date="2019-09" db="EMBL/GenBank/DDBJ databases">
        <title>Screening of Novel Bioactive Compounds from Soil-Associated.</title>
        <authorList>
            <person name="Zhao S."/>
        </authorList>
    </citation>
    <scope>NUCLEOTIDE SEQUENCE [LARGE SCALE GENOMIC DNA]</scope>
    <source>
        <strain evidence="2 3">HIT-DPA4</strain>
    </source>
</reference>
<evidence type="ECO:0000256" key="1">
    <source>
        <dbReference type="SAM" id="MobiDB-lite"/>
    </source>
</evidence>
<protein>
    <submittedName>
        <fullName evidence="2">Uncharacterized protein</fullName>
    </submittedName>
</protein>
<organism evidence="2 3">
    <name type="scientific">Streptomyces luteolifulvus</name>
    <dbReference type="NCBI Taxonomy" id="2615112"/>
    <lineage>
        <taxon>Bacteria</taxon>
        <taxon>Bacillati</taxon>
        <taxon>Actinomycetota</taxon>
        <taxon>Actinomycetes</taxon>
        <taxon>Kitasatosporales</taxon>
        <taxon>Streptomycetaceae</taxon>
        <taxon>Streptomyces</taxon>
    </lineage>
</organism>
<feature type="compositionally biased region" description="Low complexity" evidence="1">
    <location>
        <begin position="1"/>
        <end position="23"/>
    </location>
</feature>
<gene>
    <name evidence="2" type="ORF">F7R91_09915</name>
</gene>
<evidence type="ECO:0000313" key="3">
    <source>
        <dbReference type="Proteomes" id="UP000442707"/>
    </source>
</evidence>
<accession>A0A6H9V1N3</accession>